<dbReference type="RefSeq" id="WP_058353805.1">
    <property type="nucleotide sequence ID" value="NZ_CABMMD010000192.1"/>
</dbReference>
<dbReference type="PROSITE" id="PS50994">
    <property type="entry name" value="INTEGRASE"/>
    <property type="match status" value="1"/>
</dbReference>
<evidence type="ECO:0000259" key="1">
    <source>
        <dbReference type="PROSITE" id="PS50994"/>
    </source>
</evidence>
<dbReference type="InterPro" id="IPR012337">
    <property type="entry name" value="RNaseH-like_sf"/>
</dbReference>
<dbReference type="EMBL" id="LNAM01000192">
    <property type="protein sequence ID" value="KSV57955.1"/>
    <property type="molecule type" value="Genomic_DNA"/>
</dbReference>
<comment type="caution">
    <text evidence="2">The sequence shown here is derived from an EMBL/GenBank/DDBJ whole genome shotgun (WGS) entry which is preliminary data.</text>
</comment>
<dbReference type="Proteomes" id="UP000054874">
    <property type="component" value="Unassembled WGS sequence"/>
</dbReference>
<dbReference type="Pfam" id="PF00665">
    <property type="entry name" value="rve"/>
    <property type="match status" value="1"/>
</dbReference>
<protein>
    <submittedName>
        <fullName evidence="2">Transposase</fullName>
    </submittedName>
</protein>
<dbReference type="PANTHER" id="PTHR46889">
    <property type="entry name" value="TRANSPOSASE INSF FOR INSERTION SEQUENCE IS3B-RELATED"/>
    <property type="match status" value="1"/>
</dbReference>
<reference evidence="2 3" key="1">
    <citation type="submission" date="2015-11" db="EMBL/GenBank/DDBJ databases">
        <title>Butyribacter intestini gen. nov., sp. nov., a butyric acid-producing bacterium of the family Lachnospiraceae isolated from the human faeces.</title>
        <authorList>
            <person name="Zou Y."/>
            <person name="Xue W."/>
            <person name="Luo G."/>
            <person name="Lv M."/>
        </authorList>
    </citation>
    <scope>NUCLEOTIDE SEQUENCE [LARGE SCALE GENOMIC DNA]</scope>
    <source>
        <strain evidence="2 3">ACET-33324</strain>
    </source>
</reference>
<dbReference type="NCBIfam" id="NF033516">
    <property type="entry name" value="transpos_IS3"/>
    <property type="match status" value="1"/>
</dbReference>
<accession>A0A0V8QC51</accession>
<keyword evidence="3" id="KW-1185">Reference proteome</keyword>
<dbReference type="InterPro" id="IPR001584">
    <property type="entry name" value="Integrase_cat-core"/>
</dbReference>
<dbReference type="PANTHER" id="PTHR46889:SF5">
    <property type="entry name" value="INTEGRASE PROTEIN"/>
    <property type="match status" value="1"/>
</dbReference>
<dbReference type="AlphaFoldDB" id="A0A0V8QC51"/>
<feature type="domain" description="Integrase catalytic" evidence="1">
    <location>
        <begin position="127"/>
        <end position="293"/>
    </location>
</feature>
<gene>
    <name evidence="2" type="ORF">ASU35_14655</name>
</gene>
<evidence type="ECO:0000313" key="2">
    <source>
        <dbReference type="EMBL" id="KSV57955.1"/>
    </source>
</evidence>
<organism evidence="2 3">
    <name type="scientific">Acetivibrio ethanolgignens</name>
    <dbReference type="NCBI Taxonomy" id="290052"/>
    <lineage>
        <taxon>Bacteria</taxon>
        <taxon>Bacillati</taxon>
        <taxon>Bacillota</taxon>
        <taxon>Clostridia</taxon>
        <taxon>Eubacteriales</taxon>
        <taxon>Oscillospiraceae</taxon>
        <taxon>Acetivibrio</taxon>
    </lineage>
</organism>
<dbReference type="InterPro" id="IPR050900">
    <property type="entry name" value="Transposase_IS3/IS150/IS904"/>
</dbReference>
<proteinExistence type="predicted"/>
<dbReference type="SUPFAM" id="SSF53098">
    <property type="entry name" value="Ribonuclease H-like"/>
    <property type="match status" value="1"/>
</dbReference>
<dbReference type="STRING" id="290052.ASU35_14655"/>
<name>A0A0V8QC51_9FIRM</name>
<evidence type="ECO:0000313" key="3">
    <source>
        <dbReference type="Proteomes" id="UP000054874"/>
    </source>
</evidence>
<dbReference type="GO" id="GO:0003676">
    <property type="term" value="F:nucleic acid binding"/>
    <property type="evidence" value="ECO:0007669"/>
    <property type="project" value="InterPro"/>
</dbReference>
<dbReference type="InterPro" id="IPR036397">
    <property type="entry name" value="RNaseH_sf"/>
</dbReference>
<dbReference type="Gene3D" id="3.30.420.10">
    <property type="entry name" value="Ribonuclease H-like superfamily/Ribonuclease H"/>
    <property type="match status" value="1"/>
</dbReference>
<dbReference type="GO" id="GO:0015074">
    <property type="term" value="P:DNA integration"/>
    <property type="evidence" value="ECO:0007669"/>
    <property type="project" value="InterPro"/>
</dbReference>
<dbReference type="OrthoDB" id="1828200at2"/>
<sequence length="301" mass="34907">MFIAIKTEDGRIKGKISFYCRILKVSRQAFNNYLKTKDSPWKYQPLADAMLDICKEDECNDTYGRIRMYQALQLKQPDGVHIPSDRTVYRVMEEIGLNHKPKRKPNGITKADKTARKSDDLMKRDFRAEKPLEKCVTDMTEIKASDGKLYVSAIFDCYDLAVLGLAMDTNMKATLCEQTLDNAYKAYPMLRGAILHSDRGTQYTSELYRKAINKYGILQSMNSAGGRCHDNARCESMWARFKEELLYDRYDTNTMTIEQLKTLIWRYFISYWNDRRICSANGGLPPMVKRQKYYASLQEAA</sequence>
<dbReference type="InterPro" id="IPR048020">
    <property type="entry name" value="Transpos_IS3"/>
</dbReference>